<dbReference type="InterPro" id="IPR048764">
    <property type="entry name" value="PylC_N"/>
</dbReference>
<accession>E4MTH2</accession>
<organism evidence="3 4">
    <name type="scientific">Capnocytophaga ochracea F0287</name>
    <dbReference type="NCBI Taxonomy" id="873517"/>
    <lineage>
        <taxon>Bacteria</taxon>
        <taxon>Pseudomonadati</taxon>
        <taxon>Bacteroidota</taxon>
        <taxon>Flavobacteriia</taxon>
        <taxon>Flavobacteriales</taxon>
        <taxon>Flavobacteriaceae</taxon>
        <taxon>Capnocytophaga</taxon>
    </lineage>
</organism>
<dbReference type="GO" id="GO:0046872">
    <property type="term" value="F:metal ion binding"/>
    <property type="evidence" value="ECO:0007669"/>
    <property type="project" value="InterPro"/>
</dbReference>
<dbReference type="SUPFAM" id="SSF56059">
    <property type="entry name" value="Glutathione synthetase ATP-binding domain-like"/>
    <property type="match status" value="1"/>
</dbReference>
<dbReference type="RefSeq" id="WP_002674285.1">
    <property type="nucleotide sequence ID" value="NZ_GL573160.1"/>
</dbReference>
<reference evidence="3 4" key="1">
    <citation type="submission" date="2010-10" db="EMBL/GenBank/DDBJ databases">
        <authorList>
            <person name="Muzny D."/>
            <person name="Qin X."/>
            <person name="Deng J."/>
            <person name="Jiang H."/>
            <person name="Liu Y."/>
            <person name="Qu J."/>
            <person name="Song X.-Z."/>
            <person name="Zhang L."/>
            <person name="Thornton R."/>
            <person name="Coyle M."/>
            <person name="Francisco L."/>
            <person name="Jackson L."/>
            <person name="Javaid M."/>
            <person name="Korchina V."/>
            <person name="Kovar C."/>
            <person name="Mata R."/>
            <person name="Mathew T."/>
            <person name="Ngo R."/>
            <person name="Nguyen L."/>
            <person name="Nguyen N."/>
            <person name="Okwuonu G."/>
            <person name="Ongeri F."/>
            <person name="Pham C."/>
            <person name="Simmons D."/>
            <person name="Wilczek-Boney K."/>
            <person name="Hale W."/>
            <person name="Jakkamsetti A."/>
            <person name="Pham P."/>
            <person name="Ruth R."/>
            <person name="San Lucas F."/>
            <person name="Warren J."/>
            <person name="Zhang J."/>
            <person name="Zhao Z."/>
            <person name="Zhou C."/>
            <person name="Zhu D."/>
            <person name="Lee S."/>
            <person name="Bess C."/>
            <person name="Blankenburg K."/>
            <person name="Forbes L."/>
            <person name="Fu Q."/>
            <person name="Gubbala S."/>
            <person name="Hirani K."/>
            <person name="Jayaseelan J.C."/>
            <person name="Lara F."/>
            <person name="Munidasa M."/>
            <person name="Palculict T."/>
            <person name="Patil S."/>
            <person name="Pu L.-L."/>
            <person name="Saada N."/>
            <person name="Tang L."/>
            <person name="Weissenberger G."/>
            <person name="Zhu Y."/>
            <person name="Hemphill L."/>
            <person name="Shang Y."/>
            <person name="Youmans B."/>
            <person name="Ayvaz T."/>
            <person name="Ross M."/>
            <person name="Santibanez J."/>
            <person name="Aqrawi P."/>
            <person name="Gross S."/>
            <person name="Joshi V."/>
            <person name="Fowler G."/>
            <person name="Nazareth L."/>
            <person name="Reid J."/>
            <person name="Worley K."/>
            <person name="Petrosino J."/>
            <person name="Highlander S."/>
            <person name="Gibbs R."/>
        </authorList>
    </citation>
    <scope>NUCLEOTIDE SEQUENCE [LARGE SCALE GENOMIC DNA]</scope>
    <source>
        <strain evidence="3 4">F0287</strain>
    </source>
</reference>
<evidence type="ECO:0000313" key="4">
    <source>
        <dbReference type="Proteomes" id="UP000005391"/>
    </source>
</evidence>
<dbReference type="Gene3D" id="3.30.470.20">
    <property type="entry name" value="ATP-grasp fold, B domain"/>
    <property type="match status" value="1"/>
</dbReference>
<dbReference type="EC" id="6.3.5.5" evidence="3"/>
<sequence length="324" mass="37061">MKGENNILITSVGQRVALLRAFQRELKELFPESKVYAVDMNPAFSPACQIADGYASICKATDENYPQALLEQCLQWGVKLIVPTIDTELLMLAKHQRLFLDRGITPVVSSLAFVQQCRDKRLTNTFFREKGIEVPVSIDKTRPTFPLLIKPYNGSLSKDIFVIRKADELTDYHLNNPDLLFMEYIDPKMHDEYTVDAYYNRNGDLKCAVPRKRIFVRAGEINKGITEKNVLVPFVTKHLAHIEGAKGCLTMQFFLNRTTKQVIAIEINPRFGGGFPLSYAAGANYPKYLIEEYLLGKEIPVNNNWEDHLLMLRYDEAVFVSHYE</sequence>
<keyword evidence="1" id="KW-0547">Nucleotide-binding</keyword>
<evidence type="ECO:0000259" key="2">
    <source>
        <dbReference type="PROSITE" id="PS50975"/>
    </source>
</evidence>
<evidence type="ECO:0000256" key="1">
    <source>
        <dbReference type="PROSITE-ProRule" id="PRU00409"/>
    </source>
</evidence>
<comment type="caution">
    <text evidence="3">The sequence shown here is derived from an EMBL/GenBank/DDBJ whole genome shotgun (WGS) entry which is preliminary data.</text>
</comment>
<evidence type="ECO:0000313" key="3">
    <source>
        <dbReference type="EMBL" id="EFS96778.1"/>
    </source>
</evidence>
<dbReference type="InterPro" id="IPR013815">
    <property type="entry name" value="ATP_grasp_subdomain_1"/>
</dbReference>
<dbReference type="PROSITE" id="PS50975">
    <property type="entry name" value="ATP_GRASP"/>
    <property type="match status" value="1"/>
</dbReference>
<name>E4MTH2_CAPOC</name>
<feature type="domain" description="ATP-grasp" evidence="2">
    <location>
        <begin position="119"/>
        <end position="294"/>
    </location>
</feature>
<dbReference type="eggNOG" id="COG0189">
    <property type="taxonomic scope" value="Bacteria"/>
</dbReference>
<dbReference type="Proteomes" id="UP000005391">
    <property type="component" value="Unassembled WGS sequence"/>
</dbReference>
<dbReference type="GO" id="GO:0004088">
    <property type="term" value="F:carbamoyl-phosphate synthase (glutamine-hydrolyzing) activity"/>
    <property type="evidence" value="ECO:0007669"/>
    <property type="project" value="UniProtKB-EC"/>
</dbReference>
<dbReference type="HOGENOM" id="CLU_052967_0_0_10"/>
<keyword evidence="1" id="KW-0067">ATP-binding</keyword>
<protein>
    <submittedName>
        <fullName evidence="3">ATP-grasp domain protein</fullName>
        <ecNumber evidence="3">6.3.5.5</ecNumber>
    </submittedName>
</protein>
<keyword evidence="3" id="KW-0436">Ligase</keyword>
<dbReference type="Pfam" id="PF15632">
    <property type="entry name" value="ATPgrasp_Ter"/>
    <property type="match status" value="1"/>
</dbReference>
<dbReference type="Gene3D" id="3.30.1490.20">
    <property type="entry name" value="ATP-grasp fold, A domain"/>
    <property type="match status" value="1"/>
</dbReference>
<dbReference type="AlphaFoldDB" id="E4MTH2"/>
<gene>
    <name evidence="3" type="primary">carB2</name>
    <name evidence="3" type="ORF">HMPREF1977_1694</name>
</gene>
<dbReference type="GO" id="GO:0005524">
    <property type="term" value="F:ATP binding"/>
    <property type="evidence" value="ECO:0007669"/>
    <property type="project" value="UniProtKB-UniRule"/>
</dbReference>
<proteinExistence type="predicted"/>
<dbReference type="EMBL" id="AEOH01000043">
    <property type="protein sequence ID" value="EFS96778.1"/>
    <property type="molecule type" value="Genomic_DNA"/>
</dbReference>
<dbReference type="Gene3D" id="3.40.50.20">
    <property type="match status" value="1"/>
</dbReference>
<dbReference type="InterPro" id="IPR011761">
    <property type="entry name" value="ATP-grasp"/>
</dbReference>
<dbReference type="Pfam" id="PF21360">
    <property type="entry name" value="PylC-like_N"/>
    <property type="match status" value="1"/>
</dbReference>